<dbReference type="Pfam" id="PF00561">
    <property type="entry name" value="Abhydrolase_1"/>
    <property type="match status" value="1"/>
</dbReference>
<dbReference type="EMBL" id="JAVKGR010000002">
    <property type="protein sequence ID" value="MDR8018695.1"/>
    <property type="molecule type" value="Genomic_DNA"/>
</dbReference>
<dbReference type="RefSeq" id="WP_310547672.1">
    <property type="nucleotide sequence ID" value="NZ_JAVKGR010000002.1"/>
</dbReference>
<comment type="caution">
    <text evidence="3">The sequence shown here is derived from an EMBL/GenBank/DDBJ whole genome shotgun (WGS) entry which is preliminary data.</text>
</comment>
<dbReference type="Gene3D" id="3.40.50.1820">
    <property type="entry name" value="alpha/beta hydrolase"/>
    <property type="match status" value="1"/>
</dbReference>
<evidence type="ECO:0000256" key="1">
    <source>
        <dbReference type="SAM" id="MobiDB-lite"/>
    </source>
</evidence>
<feature type="compositionally biased region" description="Polar residues" evidence="1">
    <location>
        <begin position="14"/>
        <end position="24"/>
    </location>
</feature>
<feature type="region of interest" description="Disordered" evidence="1">
    <location>
        <begin position="1"/>
        <end position="28"/>
    </location>
</feature>
<dbReference type="PANTHER" id="PTHR43798">
    <property type="entry name" value="MONOACYLGLYCEROL LIPASE"/>
    <property type="match status" value="1"/>
</dbReference>
<dbReference type="SUPFAM" id="SSF53474">
    <property type="entry name" value="alpha/beta-Hydrolases"/>
    <property type="match status" value="1"/>
</dbReference>
<dbReference type="InterPro" id="IPR000073">
    <property type="entry name" value="AB_hydrolase_1"/>
</dbReference>
<dbReference type="InterPro" id="IPR029058">
    <property type="entry name" value="AB_hydrolase_fold"/>
</dbReference>
<gene>
    <name evidence="3" type="ORF">RIL96_03835</name>
</gene>
<name>A0ABU2DQB2_9MICC</name>
<dbReference type="GO" id="GO:0016787">
    <property type="term" value="F:hydrolase activity"/>
    <property type="evidence" value="ECO:0007669"/>
    <property type="project" value="UniProtKB-KW"/>
</dbReference>
<evidence type="ECO:0000313" key="4">
    <source>
        <dbReference type="Proteomes" id="UP001251870"/>
    </source>
</evidence>
<evidence type="ECO:0000259" key="2">
    <source>
        <dbReference type="Pfam" id="PF00561"/>
    </source>
</evidence>
<dbReference type="InterPro" id="IPR000639">
    <property type="entry name" value="Epox_hydrolase-like"/>
</dbReference>
<organism evidence="3 4">
    <name type="scientific">Nesterenkonia aerolata</name>
    <dbReference type="NCBI Taxonomy" id="3074079"/>
    <lineage>
        <taxon>Bacteria</taxon>
        <taxon>Bacillati</taxon>
        <taxon>Actinomycetota</taxon>
        <taxon>Actinomycetes</taxon>
        <taxon>Micrococcales</taxon>
        <taxon>Micrococcaceae</taxon>
        <taxon>Nesterenkonia</taxon>
    </lineage>
</organism>
<keyword evidence="3" id="KW-0378">Hydrolase</keyword>
<protein>
    <submittedName>
        <fullName evidence="3">Alpha/beta fold hydrolase</fullName>
    </submittedName>
</protein>
<feature type="domain" description="AB hydrolase-1" evidence="2">
    <location>
        <begin position="75"/>
        <end position="350"/>
    </location>
</feature>
<proteinExistence type="predicted"/>
<accession>A0ABU2DQB2</accession>
<dbReference type="InterPro" id="IPR050266">
    <property type="entry name" value="AB_hydrolase_sf"/>
</dbReference>
<dbReference type="Proteomes" id="UP001251870">
    <property type="component" value="Unassembled WGS sequence"/>
</dbReference>
<dbReference type="PANTHER" id="PTHR43798:SF33">
    <property type="entry name" value="HYDROLASE, PUTATIVE (AFU_ORTHOLOGUE AFUA_2G14860)-RELATED"/>
    <property type="match status" value="1"/>
</dbReference>
<reference evidence="3 4" key="1">
    <citation type="submission" date="2023-09" db="EMBL/GenBank/DDBJ databases">
        <title>Description of three actinobacteria isolated from air of manufacturing shop in a pharmaceutical factory.</title>
        <authorList>
            <person name="Zhang D.-F."/>
        </authorList>
    </citation>
    <scope>NUCLEOTIDE SEQUENCE [LARGE SCALE GENOMIC DNA]</scope>
    <source>
        <strain evidence="3 4">LY-0111</strain>
    </source>
</reference>
<sequence length="366" mass="40437">MPDPAPQQPGLTDAQLSEGPSETTGPRLDHCAEQRRLRTRETIEDVAIVVEGQETVIRLHRYRSVPGSGSARSRPRMLLIHGFRGDHHGMLRLASHLEEMDLVVPDLPGFGASSPLSVRHTMSAYAAVVEAIAAAEGFGDQDLLMGHSFGSLVVAHHAATRRRQWGAVLLICPISEEMFTRHEMLTRHTPEEQRTGSPGNLQLTGAALHPPRISRLLPGALLTEAYYRLCERAPEPLGLALLRSRLALAVTNLTMITSKQPEMRAYVREQHRRYFGGFADRRTVLEAYYASSRHSVTEVAGQIDAPVLLITGTRDPLSTPRGLADLQSALRHSQTQTLRGVGHLIHYEAPAAAARAIRRFLHQRPH</sequence>
<evidence type="ECO:0000313" key="3">
    <source>
        <dbReference type="EMBL" id="MDR8018695.1"/>
    </source>
</evidence>
<dbReference type="PRINTS" id="PR00412">
    <property type="entry name" value="EPOXHYDRLASE"/>
</dbReference>
<keyword evidence="4" id="KW-1185">Reference proteome</keyword>